<gene>
    <name evidence="1" type="ordered locus">LHK_02396</name>
</gene>
<dbReference type="KEGG" id="lhk:LHK_02396"/>
<name>C1DB39_LARHH</name>
<sequence length="40" mass="4383">MPFTRARSSRMPGFGTRLPLDDILFENGWPDGAGPTPSAY</sequence>
<dbReference type="HOGENOM" id="CLU_3291732_0_0_4"/>
<evidence type="ECO:0000313" key="1">
    <source>
        <dbReference type="EMBL" id="ACO75378.1"/>
    </source>
</evidence>
<accession>C1DB39</accession>
<proteinExistence type="predicted"/>
<dbReference type="AlphaFoldDB" id="C1DB39"/>
<keyword evidence="2" id="KW-1185">Reference proteome</keyword>
<dbReference type="EMBL" id="CP001154">
    <property type="protein sequence ID" value="ACO75378.1"/>
    <property type="molecule type" value="Genomic_DNA"/>
</dbReference>
<protein>
    <submittedName>
        <fullName evidence="1">Uncharacterized protein</fullName>
    </submittedName>
</protein>
<evidence type="ECO:0000313" key="2">
    <source>
        <dbReference type="Proteomes" id="UP000002010"/>
    </source>
</evidence>
<organism evidence="1 2">
    <name type="scientific">Laribacter hongkongensis (strain HLHK9)</name>
    <dbReference type="NCBI Taxonomy" id="557598"/>
    <lineage>
        <taxon>Bacteria</taxon>
        <taxon>Pseudomonadati</taxon>
        <taxon>Pseudomonadota</taxon>
        <taxon>Betaproteobacteria</taxon>
        <taxon>Neisseriales</taxon>
        <taxon>Aquaspirillaceae</taxon>
        <taxon>Laribacter</taxon>
    </lineage>
</organism>
<dbReference type="Proteomes" id="UP000002010">
    <property type="component" value="Chromosome"/>
</dbReference>
<reference evidence="1 2" key="1">
    <citation type="journal article" date="2009" name="PLoS Genet.">
        <title>The complete genome and proteome of Laribacter hongkongensis reveal potential mechanisms for adaptations to different temperatures and habitats.</title>
        <authorList>
            <person name="Woo P.C."/>
            <person name="Lau S.K."/>
            <person name="Tse H."/>
            <person name="Teng J.L."/>
            <person name="Curreem S.O."/>
            <person name="Tsang A.K."/>
            <person name="Fan R.Y."/>
            <person name="Wong G.K."/>
            <person name="Huang Y."/>
            <person name="Loman N.J."/>
            <person name="Snyder L.A."/>
            <person name="Cai J.J."/>
            <person name="Huang J.D."/>
            <person name="Mak W."/>
            <person name="Pallen M.J."/>
            <person name="Lok S."/>
            <person name="Yuen K.Y."/>
        </authorList>
    </citation>
    <scope>NUCLEOTIDE SEQUENCE [LARGE SCALE GENOMIC DNA]</scope>
    <source>
        <strain evidence="1 2">HLHK9</strain>
    </source>
</reference>